<protein>
    <recommendedName>
        <fullName evidence="5">Reverse transcriptase zinc-binding domain-containing protein</fullName>
    </recommendedName>
</protein>
<dbReference type="EMBL" id="OZ034816">
    <property type="protein sequence ID" value="CAL1373520.1"/>
    <property type="molecule type" value="Genomic_DNA"/>
</dbReference>
<dbReference type="InterPro" id="IPR036397">
    <property type="entry name" value="RNaseH_sf"/>
</dbReference>
<dbReference type="PANTHER" id="PTHR47723">
    <property type="entry name" value="OS05G0353850 PROTEIN"/>
    <property type="match status" value="1"/>
</dbReference>
<dbReference type="InterPro" id="IPR053151">
    <property type="entry name" value="RNase_H-like"/>
</dbReference>
<evidence type="ECO:0000313" key="3">
    <source>
        <dbReference type="EMBL" id="CAL1373520.1"/>
    </source>
</evidence>
<dbReference type="Proteomes" id="UP001497516">
    <property type="component" value="Chromosome 3"/>
</dbReference>
<feature type="domain" description="RNase H type-1" evidence="1">
    <location>
        <begin position="289"/>
        <end position="401"/>
    </location>
</feature>
<proteinExistence type="predicted"/>
<evidence type="ECO:0000259" key="2">
    <source>
        <dbReference type="Pfam" id="PF13966"/>
    </source>
</evidence>
<dbReference type="AlphaFoldDB" id="A0AAV2DHW9"/>
<sequence length="410" mass="46005">MGSGRTIALDGDPWIPGISNFKLQPIQRQQLWAFQWVMEDEWEWNLDIIRQSCSEEEVAAIRRIPIGPQYSDDTWVWHHEKSGIFSVKTAYHSFRVAEMNRLGTGNPNHPSCSTKAWKWLWSLSLPPKIRSFIWRLSRNAVATKRNLWFRRCNPSPVCSICEVEVDDIRHCLFQCPHAARVWHSNFPSLILPHDSTPIVMWLLGISESIPLIPIPAVVACLWAIWLVRNERVFKGVSPSTYGTSLKAVSFFSVWTSQGGLSLPTSRDQHAPRHPTLSLPPCLNHWVIHCDGTFSSESQLAAYGVVIKNPLGQVVDGFAGTLFCSAAIVAEAKAILIAMQHVVSVGISATIYSDCKVLVDTILNTSKAGPWQVRAWIQWMRQILHANGGIKIAFLSKEGEQMCGLGCKRSC</sequence>
<dbReference type="Pfam" id="PF13966">
    <property type="entry name" value="zf-RVT"/>
    <property type="match status" value="1"/>
</dbReference>
<dbReference type="Pfam" id="PF13456">
    <property type="entry name" value="RVT_3"/>
    <property type="match status" value="1"/>
</dbReference>
<dbReference type="GO" id="GO:0003676">
    <property type="term" value="F:nucleic acid binding"/>
    <property type="evidence" value="ECO:0007669"/>
    <property type="project" value="InterPro"/>
</dbReference>
<dbReference type="Gene3D" id="3.30.420.10">
    <property type="entry name" value="Ribonuclease H-like superfamily/Ribonuclease H"/>
    <property type="match status" value="1"/>
</dbReference>
<dbReference type="PANTHER" id="PTHR47723:SF24">
    <property type="entry name" value="RNASE H TYPE-1 DOMAIN-CONTAINING PROTEIN"/>
    <property type="match status" value="1"/>
</dbReference>
<dbReference type="GO" id="GO:0004523">
    <property type="term" value="F:RNA-DNA hybrid ribonuclease activity"/>
    <property type="evidence" value="ECO:0007669"/>
    <property type="project" value="InterPro"/>
</dbReference>
<dbReference type="SUPFAM" id="SSF53098">
    <property type="entry name" value="Ribonuclease H-like"/>
    <property type="match status" value="1"/>
</dbReference>
<gene>
    <name evidence="3" type="ORF">LTRI10_LOCUS15443</name>
</gene>
<organism evidence="3 4">
    <name type="scientific">Linum trigynum</name>
    <dbReference type="NCBI Taxonomy" id="586398"/>
    <lineage>
        <taxon>Eukaryota</taxon>
        <taxon>Viridiplantae</taxon>
        <taxon>Streptophyta</taxon>
        <taxon>Embryophyta</taxon>
        <taxon>Tracheophyta</taxon>
        <taxon>Spermatophyta</taxon>
        <taxon>Magnoliopsida</taxon>
        <taxon>eudicotyledons</taxon>
        <taxon>Gunneridae</taxon>
        <taxon>Pentapetalae</taxon>
        <taxon>rosids</taxon>
        <taxon>fabids</taxon>
        <taxon>Malpighiales</taxon>
        <taxon>Linaceae</taxon>
        <taxon>Linum</taxon>
    </lineage>
</organism>
<dbReference type="InterPro" id="IPR026960">
    <property type="entry name" value="RVT-Znf"/>
</dbReference>
<dbReference type="CDD" id="cd06222">
    <property type="entry name" value="RNase_H_like"/>
    <property type="match status" value="1"/>
</dbReference>
<name>A0AAV2DHW9_9ROSI</name>
<evidence type="ECO:0000313" key="4">
    <source>
        <dbReference type="Proteomes" id="UP001497516"/>
    </source>
</evidence>
<keyword evidence="4" id="KW-1185">Reference proteome</keyword>
<reference evidence="3 4" key="1">
    <citation type="submission" date="2024-04" db="EMBL/GenBank/DDBJ databases">
        <authorList>
            <person name="Fracassetti M."/>
        </authorList>
    </citation>
    <scope>NUCLEOTIDE SEQUENCE [LARGE SCALE GENOMIC DNA]</scope>
</reference>
<feature type="domain" description="Reverse transcriptase zinc-binding" evidence="2">
    <location>
        <begin position="85"/>
        <end position="182"/>
    </location>
</feature>
<accession>A0AAV2DHW9</accession>
<dbReference type="InterPro" id="IPR012337">
    <property type="entry name" value="RNaseH-like_sf"/>
</dbReference>
<evidence type="ECO:0008006" key="5">
    <source>
        <dbReference type="Google" id="ProtNLM"/>
    </source>
</evidence>
<dbReference type="InterPro" id="IPR002156">
    <property type="entry name" value="RNaseH_domain"/>
</dbReference>
<evidence type="ECO:0000259" key="1">
    <source>
        <dbReference type="Pfam" id="PF13456"/>
    </source>
</evidence>
<dbReference type="InterPro" id="IPR044730">
    <property type="entry name" value="RNase_H-like_dom_plant"/>
</dbReference>